<feature type="transmembrane region" description="Helical" evidence="12">
    <location>
        <begin position="271"/>
        <end position="298"/>
    </location>
</feature>
<comment type="similarity">
    <text evidence="2 11">Belongs to the sodium:solute symporter (SSF) (TC 2.A.21) family.</text>
</comment>
<feature type="transmembrane region" description="Helical" evidence="12">
    <location>
        <begin position="74"/>
        <end position="95"/>
    </location>
</feature>
<evidence type="ECO:0000313" key="13">
    <source>
        <dbReference type="EMBL" id="PST82169.1"/>
    </source>
</evidence>
<dbReference type="Proteomes" id="UP000240912">
    <property type="component" value="Unassembled WGS sequence"/>
</dbReference>
<dbReference type="PANTHER" id="PTHR42985">
    <property type="entry name" value="SODIUM-COUPLED MONOCARBOXYLATE TRANSPORTER"/>
    <property type="match status" value="1"/>
</dbReference>
<keyword evidence="6 12" id="KW-1133">Transmembrane helix</keyword>
<reference evidence="13 14" key="1">
    <citation type="submission" date="2018-03" db="EMBL/GenBank/DDBJ databases">
        <authorList>
            <person name="Keele B.F."/>
        </authorList>
    </citation>
    <scope>NUCLEOTIDE SEQUENCE [LARGE SCALE GENOMIC DNA]</scope>
    <source>
        <strain evidence="13 14">YL28-9</strain>
    </source>
</reference>
<evidence type="ECO:0000256" key="2">
    <source>
        <dbReference type="ARBA" id="ARBA00006434"/>
    </source>
</evidence>
<keyword evidence="10" id="KW-0739">Sodium transport</keyword>
<keyword evidence="4" id="KW-1003">Cell membrane</keyword>
<evidence type="ECO:0000256" key="9">
    <source>
        <dbReference type="ARBA" id="ARBA00023136"/>
    </source>
</evidence>
<dbReference type="InterPro" id="IPR001734">
    <property type="entry name" value="Na/solute_symporter"/>
</dbReference>
<keyword evidence="8" id="KW-0406">Ion transport</keyword>
<accession>A0A2T3HIA5</accession>
<evidence type="ECO:0000256" key="6">
    <source>
        <dbReference type="ARBA" id="ARBA00022989"/>
    </source>
</evidence>
<evidence type="ECO:0000256" key="4">
    <source>
        <dbReference type="ARBA" id="ARBA00022475"/>
    </source>
</evidence>
<sequence length="568" mass="62630">MSAIDWLVLVLTLIVVVVYGVYKGRGQKDVNSYLMADRQMPWYIVLLGIMATQASAITFLSAPGQAYTDGMRFVQYYFGLPIAMVVIAATFIPIFQRLNVYTAYEYLEQRFDRKTRVLTSVLFLLSRGLSTGISIYAPSIILSSVLGWNIYLTNVLTGGLLLIYTYTGGAKAVAHTQKVQFLIILAAMVFTGFLLVQGMPEGASFGDSLYLAGKSGKLNVITTTFDWKDKYNIWSGLIGGFFLALSYFGTDQSQVGRYITAKNTDAGKTGLLLNGLVKIPMQFGILLLGALLFSFFALRPAPVYFNEQAYGSFKEKYPAEAQAFEKRHNALEEEFQKRSRMLLAKRHAGNPEQQLVVVGYREAQQQLQNLRKEVETAINDKKVSADTTDTNYIFLYFVKNNLPVGMIGLLFAIIFLASWGSISAALNSLASCSLKDIHYPGNKGAALSQEQELLHGRLHTLFWGLFSIGVAMFATQMGSLIEAVNILGSLFYGPILGIFLVAFYMKRINGTSVFGAAVLAELLVVGVWLFDVVSFLWLNVIGALAVILFALAIRLFLHGDKAEGSAVS</sequence>
<feature type="transmembrane region" description="Helical" evidence="12">
    <location>
        <begin position="6"/>
        <end position="22"/>
    </location>
</feature>
<evidence type="ECO:0000256" key="12">
    <source>
        <dbReference type="SAM" id="Phobius"/>
    </source>
</evidence>
<evidence type="ECO:0000256" key="1">
    <source>
        <dbReference type="ARBA" id="ARBA00004651"/>
    </source>
</evidence>
<dbReference type="RefSeq" id="WP_107216288.1">
    <property type="nucleotide sequence ID" value="NZ_KZ686270.1"/>
</dbReference>
<dbReference type="CDD" id="cd11494">
    <property type="entry name" value="SLC5sbd_NIS-like_u2"/>
    <property type="match status" value="1"/>
</dbReference>
<evidence type="ECO:0000256" key="3">
    <source>
        <dbReference type="ARBA" id="ARBA00022448"/>
    </source>
</evidence>
<keyword evidence="9 12" id="KW-0472">Membrane</keyword>
<dbReference type="PROSITE" id="PS50283">
    <property type="entry name" value="NA_SOLUT_SYMP_3"/>
    <property type="match status" value="1"/>
</dbReference>
<dbReference type="AlphaFoldDB" id="A0A2T3HIA5"/>
<feature type="transmembrane region" description="Helical" evidence="12">
    <location>
        <begin position="512"/>
        <end position="530"/>
    </location>
</feature>
<keyword evidence="3" id="KW-0813">Transport</keyword>
<dbReference type="EMBL" id="PYLS01000006">
    <property type="protein sequence ID" value="PST82169.1"/>
    <property type="molecule type" value="Genomic_DNA"/>
</dbReference>
<evidence type="ECO:0000256" key="10">
    <source>
        <dbReference type="ARBA" id="ARBA00023201"/>
    </source>
</evidence>
<gene>
    <name evidence="13" type="ORF">C7T94_15310</name>
</gene>
<feature type="transmembrane region" description="Helical" evidence="12">
    <location>
        <begin position="42"/>
        <end position="62"/>
    </location>
</feature>
<feature type="transmembrane region" description="Helical" evidence="12">
    <location>
        <begin position="536"/>
        <end position="557"/>
    </location>
</feature>
<feature type="transmembrane region" description="Helical" evidence="12">
    <location>
        <begin position="148"/>
        <end position="167"/>
    </location>
</feature>
<dbReference type="GO" id="GO:0015293">
    <property type="term" value="F:symporter activity"/>
    <property type="evidence" value="ECO:0007669"/>
    <property type="project" value="TreeGrafter"/>
</dbReference>
<dbReference type="OrthoDB" id="9803597at2"/>
<organism evidence="13 14">
    <name type="scientific">Pedobacter yulinensis</name>
    <dbReference type="NCBI Taxonomy" id="2126353"/>
    <lineage>
        <taxon>Bacteria</taxon>
        <taxon>Pseudomonadati</taxon>
        <taxon>Bacteroidota</taxon>
        <taxon>Sphingobacteriia</taxon>
        <taxon>Sphingobacteriales</taxon>
        <taxon>Sphingobacteriaceae</taxon>
        <taxon>Pedobacter</taxon>
    </lineage>
</organism>
<dbReference type="GO" id="GO:0005886">
    <property type="term" value="C:plasma membrane"/>
    <property type="evidence" value="ECO:0007669"/>
    <property type="project" value="UniProtKB-SubCell"/>
</dbReference>
<dbReference type="InterPro" id="IPR038377">
    <property type="entry name" value="Na/Glc_symporter_sf"/>
</dbReference>
<dbReference type="PANTHER" id="PTHR42985:SF40">
    <property type="entry name" value="LD47995P-RELATED"/>
    <property type="match status" value="1"/>
</dbReference>
<dbReference type="Pfam" id="PF00474">
    <property type="entry name" value="SSF"/>
    <property type="match status" value="2"/>
</dbReference>
<evidence type="ECO:0000313" key="14">
    <source>
        <dbReference type="Proteomes" id="UP000240912"/>
    </source>
</evidence>
<comment type="caution">
    <text evidence="13">The sequence shown here is derived from an EMBL/GenBank/DDBJ whole genome shotgun (WGS) entry which is preliminary data.</text>
</comment>
<proteinExistence type="inferred from homology"/>
<feature type="transmembrane region" description="Helical" evidence="12">
    <location>
        <begin position="486"/>
        <end position="505"/>
    </location>
</feature>
<evidence type="ECO:0000256" key="8">
    <source>
        <dbReference type="ARBA" id="ARBA00023065"/>
    </source>
</evidence>
<feature type="transmembrane region" description="Helical" evidence="12">
    <location>
        <begin position="231"/>
        <end position="250"/>
    </location>
</feature>
<feature type="transmembrane region" description="Helical" evidence="12">
    <location>
        <begin position="179"/>
        <end position="199"/>
    </location>
</feature>
<keyword evidence="5 12" id="KW-0812">Transmembrane</keyword>
<name>A0A2T3HIA5_9SPHI</name>
<feature type="transmembrane region" description="Helical" evidence="12">
    <location>
        <begin position="461"/>
        <end position="480"/>
    </location>
</feature>
<evidence type="ECO:0000256" key="7">
    <source>
        <dbReference type="ARBA" id="ARBA00023053"/>
    </source>
</evidence>
<evidence type="ECO:0000256" key="5">
    <source>
        <dbReference type="ARBA" id="ARBA00022692"/>
    </source>
</evidence>
<feature type="transmembrane region" description="Helical" evidence="12">
    <location>
        <begin position="404"/>
        <end position="426"/>
    </location>
</feature>
<dbReference type="Gene3D" id="1.20.1730.10">
    <property type="entry name" value="Sodium/glucose cotransporter"/>
    <property type="match status" value="1"/>
</dbReference>
<dbReference type="InterPro" id="IPR051163">
    <property type="entry name" value="Sodium:Solute_Symporter_SSF"/>
</dbReference>
<evidence type="ECO:0000256" key="11">
    <source>
        <dbReference type="RuleBase" id="RU362091"/>
    </source>
</evidence>
<comment type="subcellular location">
    <subcellularLocation>
        <location evidence="1">Cell membrane</location>
        <topology evidence="1">Multi-pass membrane protein</topology>
    </subcellularLocation>
</comment>
<protein>
    <submittedName>
        <fullName evidence="13">Sodium:solute symporter</fullName>
    </submittedName>
</protein>
<keyword evidence="7" id="KW-0915">Sodium</keyword>
<dbReference type="GO" id="GO:0006814">
    <property type="term" value="P:sodium ion transport"/>
    <property type="evidence" value="ECO:0007669"/>
    <property type="project" value="UniProtKB-KW"/>
</dbReference>
<keyword evidence="14" id="KW-1185">Reference proteome</keyword>
<feature type="transmembrane region" description="Helical" evidence="12">
    <location>
        <begin position="116"/>
        <end position="136"/>
    </location>
</feature>